<evidence type="ECO:0000259" key="6">
    <source>
        <dbReference type="SMART" id="SM00849"/>
    </source>
</evidence>
<dbReference type="Pfam" id="PF23023">
    <property type="entry name" value="Anti-Pycsar_Apyc1"/>
    <property type="match status" value="1"/>
</dbReference>
<comment type="function">
    <text evidence="4">Counteracts the endogenous Pycsar antiviral defense system. Phosphodiesterase that enables metal-dependent hydrolysis of host cyclic nucleotide Pycsar defense signals such as cCMP and cUMP.</text>
</comment>
<sequence>MTLTLQMLGTGSAFAKTYFNNNALLHQGDFTLMIDCGITAPLALHQLGYAWEDIDAVLITHLHADHVGGLEEFAFQMKYRYHRKPVLYIAEPLATPLWEHTLSGGLSQDEIRVLDDAFEVRKITEGTIVTLTENLDVELIQTPHIEGKLSYSLYINGGIFYSADLRFQPDLLHKLVNERSCHTILHEVQLTGEGFVHTTLNELLTLPVALQQQISLMHYGDEKEDFVGKTGPMQFLQQHQLYEL</sequence>
<evidence type="ECO:0000256" key="4">
    <source>
        <dbReference type="ARBA" id="ARBA00034301"/>
    </source>
</evidence>
<gene>
    <name evidence="7" type="ORF">J2Z69_000319</name>
</gene>
<evidence type="ECO:0000256" key="5">
    <source>
        <dbReference type="ARBA" id="ARBA00048505"/>
    </source>
</evidence>
<dbReference type="EMBL" id="JAGGLD010000001">
    <property type="protein sequence ID" value="MBP1999300.1"/>
    <property type="molecule type" value="Genomic_DNA"/>
</dbReference>
<reference evidence="7 8" key="1">
    <citation type="submission" date="2021-03" db="EMBL/GenBank/DDBJ databases">
        <title>Genomic Encyclopedia of Type Strains, Phase IV (KMG-IV): sequencing the most valuable type-strain genomes for metagenomic binning, comparative biology and taxonomic classification.</title>
        <authorList>
            <person name="Goeker M."/>
        </authorList>
    </citation>
    <scope>NUCLEOTIDE SEQUENCE [LARGE SCALE GENOMIC DNA]</scope>
    <source>
        <strain evidence="7 8">DSM 26806</strain>
    </source>
</reference>
<keyword evidence="8" id="KW-1185">Reference proteome</keyword>
<evidence type="ECO:0000256" key="2">
    <source>
        <dbReference type="ARBA" id="ARBA00022833"/>
    </source>
</evidence>
<evidence type="ECO:0000256" key="3">
    <source>
        <dbReference type="ARBA" id="ARBA00034221"/>
    </source>
</evidence>
<keyword evidence="1" id="KW-0540">Nuclease</keyword>
<keyword evidence="1" id="KW-0378">Hydrolase</keyword>
<dbReference type="PANTHER" id="PTHR46018">
    <property type="entry name" value="ZINC PHOSPHODIESTERASE ELAC PROTEIN 1"/>
    <property type="match status" value="1"/>
</dbReference>
<dbReference type="Gene3D" id="3.60.15.10">
    <property type="entry name" value="Ribonuclease Z/Hydroxyacylglutathione hydrolase-like"/>
    <property type="match status" value="1"/>
</dbReference>
<dbReference type="PANTHER" id="PTHR46018:SF2">
    <property type="entry name" value="ZINC PHOSPHODIESTERASE ELAC PROTEIN 1"/>
    <property type="match status" value="1"/>
</dbReference>
<dbReference type="Proteomes" id="UP001519288">
    <property type="component" value="Unassembled WGS sequence"/>
</dbReference>
<evidence type="ECO:0000256" key="1">
    <source>
        <dbReference type="ARBA" id="ARBA00022759"/>
    </source>
</evidence>
<dbReference type="SMART" id="SM00849">
    <property type="entry name" value="Lactamase_B"/>
    <property type="match status" value="1"/>
</dbReference>
<feature type="domain" description="Metallo-beta-lactamase" evidence="6">
    <location>
        <begin position="19"/>
        <end position="218"/>
    </location>
</feature>
<dbReference type="InterPro" id="IPR001279">
    <property type="entry name" value="Metallo-B-lactamas"/>
</dbReference>
<dbReference type="SUPFAM" id="SSF56281">
    <property type="entry name" value="Metallo-hydrolase/oxidoreductase"/>
    <property type="match status" value="1"/>
</dbReference>
<protein>
    <submittedName>
        <fullName evidence="7">Ribonuclease BN (tRNA processing enzyme)</fullName>
    </submittedName>
</protein>
<comment type="catalytic activity">
    <reaction evidence="5">
        <text>3',5'-cyclic UMP + H2O = UMP + H(+)</text>
        <dbReference type="Rhea" id="RHEA:70575"/>
        <dbReference type="ChEBI" id="CHEBI:15377"/>
        <dbReference type="ChEBI" id="CHEBI:15378"/>
        <dbReference type="ChEBI" id="CHEBI:57865"/>
        <dbReference type="ChEBI" id="CHEBI:184387"/>
    </reaction>
    <physiologicalReaction direction="left-to-right" evidence="5">
        <dbReference type="Rhea" id="RHEA:70576"/>
    </physiologicalReaction>
</comment>
<dbReference type="RefSeq" id="WP_209858550.1">
    <property type="nucleotide sequence ID" value="NZ_JAGGLD010000001.1"/>
</dbReference>
<keyword evidence="1" id="KW-0255">Endonuclease</keyword>
<comment type="caution">
    <text evidence="7">The sequence shown here is derived from an EMBL/GenBank/DDBJ whole genome shotgun (WGS) entry which is preliminary data.</text>
</comment>
<name>A0ABS4JE14_9BACL</name>
<evidence type="ECO:0000313" key="7">
    <source>
        <dbReference type="EMBL" id="MBP1999300.1"/>
    </source>
</evidence>
<organism evidence="7 8">
    <name type="scientific">Paenibacillus shirakamiensis</name>
    <dbReference type="NCBI Taxonomy" id="1265935"/>
    <lineage>
        <taxon>Bacteria</taxon>
        <taxon>Bacillati</taxon>
        <taxon>Bacillota</taxon>
        <taxon>Bacilli</taxon>
        <taxon>Bacillales</taxon>
        <taxon>Paenibacillaceae</taxon>
        <taxon>Paenibacillus</taxon>
    </lineage>
</organism>
<accession>A0ABS4JE14</accession>
<proteinExistence type="predicted"/>
<dbReference type="InterPro" id="IPR036866">
    <property type="entry name" value="RibonucZ/Hydroxyglut_hydro"/>
</dbReference>
<comment type="catalytic activity">
    <reaction evidence="3">
        <text>3',5'-cyclic CMP + H2O = CMP + H(+)</text>
        <dbReference type="Rhea" id="RHEA:72675"/>
        <dbReference type="ChEBI" id="CHEBI:15377"/>
        <dbReference type="ChEBI" id="CHEBI:15378"/>
        <dbReference type="ChEBI" id="CHEBI:58003"/>
        <dbReference type="ChEBI" id="CHEBI:60377"/>
    </reaction>
    <physiologicalReaction direction="left-to-right" evidence="3">
        <dbReference type="Rhea" id="RHEA:72676"/>
    </physiologicalReaction>
</comment>
<keyword evidence="2" id="KW-0862">Zinc</keyword>
<evidence type="ECO:0000313" key="8">
    <source>
        <dbReference type="Proteomes" id="UP001519288"/>
    </source>
</evidence>